<keyword evidence="2" id="KW-1185">Reference proteome</keyword>
<reference evidence="1 2" key="1">
    <citation type="submission" date="2014-04" db="EMBL/GenBank/DDBJ databases">
        <authorList>
            <consortium name="DOE Joint Genome Institute"/>
            <person name="Kuo A."/>
            <person name="Kohler A."/>
            <person name="Costa M.D."/>
            <person name="Nagy L.G."/>
            <person name="Floudas D."/>
            <person name="Copeland A."/>
            <person name="Barry K.W."/>
            <person name="Cichocki N."/>
            <person name="Veneault-Fourrey C."/>
            <person name="LaButti K."/>
            <person name="Lindquist E.A."/>
            <person name="Lipzen A."/>
            <person name="Lundell T."/>
            <person name="Morin E."/>
            <person name="Murat C."/>
            <person name="Sun H."/>
            <person name="Tunlid A."/>
            <person name="Henrissat B."/>
            <person name="Grigoriev I.V."/>
            <person name="Hibbett D.S."/>
            <person name="Martin F."/>
            <person name="Nordberg H.P."/>
            <person name="Cantor M.N."/>
            <person name="Hua S.X."/>
        </authorList>
    </citation>
    <scope>NUCLEOTIDE SEQUENCE [LARGE SCALE GENOMIC DNA]</scope>
    <source>
        <strain evidence="1 2">Marx 270</strain>
    </source>
</reference>
<gene>
    <name evidence="1" type="ORF">M404DRAFT_499454</name>
</gene>
<protein>
    <submittedName>
        <fullName evidence="1">Uncharacterized protein</fullName>
    </submittedName>
</protein>
<evidence type="ECO:0000313" key="1">
    <source>
        <dbReference type="EMBL" id="KIO06214.1"/>
    </source>
</evidence>
<dbReference type="HOGENOM" id="CLU_3051342_0_0_1"/>
<accession>A0A0C3PEE1</accession>
<organism evidence="1 2">
    <name type="scientific">Pisolithus tinctorius Marx 270</name>
    <dbReference type="NCBI Taxonomy" id="870435"/>
    <lineage>
        <taxon>Eukaryota</taxon>
        <taxon>Fungi</taxon>
        <taxon>Dikarya</taxon>
        <taxon>Basidiomycota</taxon>
        <taxon>Agaricomycotina</taxon>
        <taxon>Agaricomycetes</taxon>
        <taxon>Agaricomycetidae</taxon>
        <taxon>Boletales</taxon>
        <taxon>Sclerodermatineae</taxon>
        <taxon>Pisolithaceae</taxon>
        <taxon>Pisolithus</taxon>
    </lineage>
</organism>
<reference evidence="2" key="2">
    <citation type="submission" date="2015-01" db="EMBL/GenBank/DDBJ databases">
        <title>Evolutionary Origins and Diversification of the Mycorrhizal Mutualists.</title>
        <authorList>
            <consortium name="DOE Joint Genome Institute"/>
            <consortium name="Mycorrhizal Genomics Consortium"/>
            <person name="Kohler A."/>
            <person name="Kuo A."/>
            <person name="Nagy L.G."/>
            <person name="Floudas D."/>
            <person name="Copeland A."/>
            <person name="Barry K.W."/>
            <person name="Cichocki N."/>
            <person name="Veneault-Fourrey C."/>
            <person name="LaButti K."/>
            <person name="Lindquist E.A."/>
            <person name="Lipzen A."/>
            <person name="Lundell T."/>
            <person name="Morin E."/>
            <person name="Murat C."/>
            <person name="Riley R."/>
            <person name="Ohm R."/>
            <person name="Sun H."/>
            <person name="Tunlid A."/>
            <person name="Henrissat B."/>
            <person name="Grigoriev I.V."/>
            <person name="Hibbett D.S."/>
            <person name="Martin F."/>
        </authorList>
    </citation>
    <scope>NUCLEOTIDE SEQUENCE [LARGE SCALE GENOMIC DNA]</scope>
    <source>
        <strain evidence="2">Marx 270</strain>
    </source>
</reference>
<dbReference type="Proteomes" id="UP000054217">
    <property type="component" value="Unassembled WGS sequence"/>
</dbReference>
<name>A0A0C3PEE1_PISTI</name>
<sequence length="54" mass="6010">MDDQVHYSSMYSISSAVKVVRCLLYFYGVAPELNVNCLIVGARVGSCKLIHFVL</sequence>
<dbReference type="AlphaFoldDB" id="A0A0C3PEE1"/>
<dbReference type="InParanoid" id="A0A0C3PEE1"/>
<evidence type="ECO:0000313" key="2">
    <source>
        <dbReference type="Proteomes" id="UP000054217"/>
    </source>
</evidence>
<proteinExistence type="predicted"/>
<dbReference type="EMBL" id="KN831964">
    <property type="protein sequence ID" value="KIO06214.1"/>
    <property type="molecule type" value="Genomic_DNA"/>
</dbReference>